<comment type="caution">
    <text evidence="1">The sequence shown here is derived from an EMBL/GenBank/DDBJ whole genome shotgun (WGS) entry which is preliminary data.</text>
</comment>
<sequence>MSVDLMIPVQDALFAALANGATGGKASVRQHVPDDFRGDLVVLGRMDAAEDTAKGCQAEIHTIEIAAFFHGPARRGVLEIMAAIRADLDGQALPAIGAYISECRWLNSTADLDDDGETYIGLMNFEISVEPEE</sequence>
<dbReference type="Pfam" id="PF11367">
    <property type="entry name" value="Tail_completion_gp17"/>
    <property type="match status" value="1"/>
</dbReference>
<evidence type="ECO:0008006" key="3">
    <source>
        <dbReference type="Google" id="ProtNLM"/>
    </source>
</evidence>
<dbReference type="EMBL" id="MIPT01000001">
    <property type="protein sequence ID" value="OHT19908.1"/>
    <property type="molecule type" value="Genomic_DNA"/>
</dbReference>
<reference evidence="1 2" key="1">
    <citation type="submission" date="2016-09" db="EMBL/GenBank/DDBJ databases">
        <title>Metabolic pathway, cell adaptation mechanisms and a novel monoxygenase revealed through proteogenomic-transcription analysis of a Sphingomonas haloaromaticamans strain degrading the fungicide ortho-phenylphenol.</title>
        <authorList>
            <person name="Perruchon C."/>
            <person name="Papadopoulou E.S."/>
            <person name="Rousidou C."/>
            <person name="Vasileiadis S."/>
            <person name="Tanou G."/>
            <person name="Amoutzias G."/>
            <person name="Molassiotis A."/>
            <person name="Karpouzas D.G."/>
        </authorList>
    </citation>
    <scope>NUCLEOTIDE SEQUENCE [LARGE SCALE GENOMIC DNA]</scope>
    <source>
        <strain evidence="1 2">P3</strain>
    </source>
</reference>
<proteinExistence type="predicted"/>
<evidence type="ECO:0000313" key="2">
    <source>
        <dbReference type="Proteomes" id="UP000179467"/>
    </source>
</evidence>
<evidence type="ECO:0000313" key="1">
    <source>
        <dbReference type="EMBL" id="OHT19908.1"/>
    </source>
</evidence>
<dbReference type="OrthoDB" id="7569231at2"/>
<dbReference type="AlphaFoldDB" id="A0A1S1HCT8"/>
<dbReference type="RefSeq" id="WP_139181687.1">
    <property type="nucleotide sequence ID" value="NZ_MIPT01000001.1"/>
</dbReference>
<gene>
    <name evidence="1" type="ORF">BHE75_01901</name>
</gene>
<accession>A0A1S1HCT8</accession>
<keyword evidence="2" id="KW-1185">Reference proteome</keyword>
<protein>
    <recommendedName>
        <fullName evidence="3">DUF3168 domain-containing protein</fullName>
    </recommendedName>
</protein>
<dbReference type="Proteomes" id="UP000179467">
    <property type="component" value="Unassembled WGS sequence"/>
</dbReference>
<dbReference type="InterPro" id="IPR021508">
    <property type="entry name" value="Gp17-like"/>
</dbReference>
<name>A0A1S1HCT8_9SPHN</name>
<organism evidence="1 2">
    <name type="scientific">Edaphosphingomonas haloaromaticamans</name>
    <dbReference type="NCBI Taxonomy" id="653954"/>
    <lineage>
        <taxon>Bacteria</taxon>
        <taxon>Pseudomonadati</taxon>
        <taxon>Pseudomonadota</taxon>
        <taxon>Alphaproteobacteria</taxon>
        <taxon>Sphingomonadales</taxon>
        <taxon>Rhizorhabdaceae</taxon>
        <taxon>Edaphosphingomonas</taxon>
    </lineage>
</organism>
<dbReference type="Gene3D" id="3.30.2000.30">
    <property type="match status" value="1"/>
</dbReference>
<dbReference type="InterPro" id="IPR053745">
    <property type="entry name" value="Viral_Tail_Comp_sf"/>
</dbReference>